<sequence length="129" mass="14108">MSGGGVNVFKMASVFLTLNILLAPMSGMQETVDDAPIFISSFVSSPSPPPTHTRSRCFYYDTVTFPVEGVLYKVPRERFNESPVFRDMFSLPQGTPSGATPEGSLSCSPITLVDVERIDFESFLGFITP</sequence>
<evidence type="ECO:0000313" key="2">
    <source>
        <dbReference type="EMBL" id="TFK97195.1"/>
    </source>
</evidence>
<feature type="chain" id="PRO_5022778133" description="BTB domain-containing protein" evidence="1">
    <location>
        <begin position="28"/>
        <end position="129"/>
    </location>
</feature>
<evidence type="ECO:0000256" key="1">
    <source>
        <dbReference type="SAM" id="SignalP"/>
    </source>
</evidence>
<feature type="signal peptide" evidence="1">
    <location>
        <begin position="1"/>
        <end position="27"/>
    </location>
</feature>
<organism evidence="2 3">
    <name type="scientific">Pterulicium gracile</name>
    <dbReference type="NCBI Taxonomy" id="1884261"/>
    <lineage>
        <taxon>Eukaryota</taxon>
        <taxon>Fungi</taxon>
        <taxon>Dikarya</taxon>
        <taxon>Basidiomycota</taxon>
        <taxon>Agaricomycotina</taxon>
        <taxon>Agaricomycetes</taxon>
        <taxon>Agaricomycetidae</taxon>
        <taxon>Agaricales</taxon>
        <taxon>Pleurotineae</taxon>
        <taxon>Pterulaceae</taxon>
        <taxon>Pterulicium</taxon>
    </lineage>
</organism>
<dbReference type="EMBL" id="ML178850">
    <property type="protein sequence ID" value="TFK97195.1"/>
    <property type="molecule type" value="Genomic_DNA"/>
</dbReference>
<evidence type="ECO:0008006" key="4">
    <source>
        <dbReference type="Google" id="ProtNLM"/>
    </source>
</evidence>
<protein>
    <recommendedName>
        <fullName evidence="4">BTB domain-containing protein</fullName>
    </recommendedName>
</protein>
<dbReference type="OrthoDB" id="2593747at2759"/>
<keyword evidence="3" id="KW-1185">Reference proteome</keyword>
<name>A0A5C3Q530_9AGAR</name>
<proteinExistence type="predicted"/>
<gene>
    <name evidence="2" type="ORF">BDV98DRAFT_596976</name>
</gene>
<keyword evidence="1" id="KW-0732">Signal</keyword>
<evidence type="ECO:0000313" key="3">
    <source>
        <dbReference type="Proteomes" id="UP000305067"/>
    </source>
</evidence>
<dbReference type="Proteomes" id="UP000305067">
    <property type="component" value="Unassembled WGS sequence"/>
</dbReference>
<dbReference type="AlphaFoldDB" id="A0A5C3Q530"/>
<reference evidence="2 3" key="1">
    <citation type="journal article" date="2019" name="Nat. Ecol. Evol.">
        <title>Megaphylogeny resolves global patterns of mushroom evolution.</title>
        <authorList>
            <person name="Varga T."/>
            <person name="Krizsan K."/>
            <person name="Foldi C."/>
            <person name="Dima B."/>
            <person name="Sanchez-Garcia M."/>
            <person name="Sanchez-Ramirez S."/>
            <person name="Szollosi G.J."/>
            <person name="Szarkandi J.G."/>
            <person name="Papp V."/>
            <person name="Albert L."/>
            <person name="Andreopoulos W."/>
            <person name="Angelini C."/>
            <person name="Antonin V."/>
            <person name="Barry K.W."/>
            <person name="Bougher N.L."/>
            <person name="Buchanan P."/>
            <person name="Buyck B."/>
            <person name="Bense V."/>
            <person name="Catcheside P."/>
            <person name="Chovatia M."/>
            <person name="Cooper J."/>
            <person name="Damon W."/>
            <person name="Desjardin D."/>
            <person name="Finy P."/>
            <person name="Geml J."/>
            <person name="Haridas S."/>
            <person name="Hughes K."/>
            <person name="Justo A."/>
            <person name="Karasinski D."/>
            <person name="Kautmanova I."/>
            <person name="Kiss B."/>
            <person name="Kocsube S."/>
            <person name="Kotiranta H."/>
            <person name="LaButti K.M."/>
            <person name="Lechner B.E."/>
            <person name="Liimatainen K."/>
            <person name="Lipzen A."/>
            <person name="Lukacs Z."/>
            <person name="Mihaltcheva S."/>
            <person name="Morgado L.N."/>
            <person name="Niskanen T."/>
            <person name="Noordeloos M.E."/>
            <person name="Ohm R.A."/>
            <person name="Ortiz-Santana B."/>
            <person name="Ovrebo C."/>
            <person name="Racz N."/>
            <person name="Riley R."/>
            <person name="Savchenko A."/>
            <person name="Shiryaev A."/>
            <person name="Soop K."/>
            <person name="Spirin V."/>
            <person name="Szebenyi C."/>
            <person name="Tomsovsky M."/>
            <person name="Tulloss R.E."/>
            <person name="Uehling J."/>
            <person name="Grigoriev I.V."/>
            <person name="Vagvolgyi C."/>
            <person name="Papp T."/>
            <person name="Martin F.M."/>
            <person name="Miettinen O."/>
            <person name="Hibbett D.S."/>
            <person name="Nagy L.G."/>
        </authorList>
    </citation>
    <scope>NUCLEOTIDE SEQUENCE [LARGE SCALE GENOMIC DNA]</scope>
    <source>
        <strain evidence="2 3">CBS 309.79</strain>
    </source>
</reference>
<accession>A0A5C3Q530</accession>